<feature type="transmembrane region" description="Helical" evidence="1">
    <location>
        <begin position="75"/>
        <end position="98"/>
    </location>
</feature>
<feature type="transmembrane region" description="Helical" evidence="1">
    <location>
        <begin position="191"/>
        <end position="215"/>
    </location>
</feature>
<dbReference type="EMBL" id="CP047593">
    <property type="protein sequence ID" value="QHI69488.1"/>
    <property type="molecule type" value="Genomic_DNA"/>
</dbReference>
<evidence type="ECO:0000256" key="1">
    <source>
        <dbReference type="SAM" id="Phobius"/>
    </source>
</evidence>
<feature type="transmembrane region" description="Helical" evidence="1">
    <location>
        <begin position="28"/>
        <end position="54"/>
    </location>
</feature>
<accession>A0A6P1MBM0</accession>
<feature type="transmembrane region" description="Helical" evidence="1">
    <location>
        <begin position="110"/>
        <end position="130"/>
    </location>
</feature>
<dbReference type="InterPro" id="IPR052710">
    <property type="entry name" value="CAAX_protease"/>
</dbReference>
<feature type="transmembrane region" description="Helical" evidence="1">
    <location>
        <begin position="227"/>
        <end position="246"/>
    </location>
</feature>
<dbReference type="PANTHER" id="PTHR36435">
    <property type="entry name" value="SLR1288 PROTEIN"/>
    <property type="match status" value="1"/>
</dbReference>
<dbReference type="KEGG" id="taer:GT409_08475"/>
<feature type="domain" description="CAAX prenyl protease 2/Lysostaphin resistance protein A-like" evidence="2">
    <location>
        <begin position="202"/>
        <end position="288"/>
    </location>
</feature>
<feature type="transmembrane region" description="Helical" evidence="1">
    <location>
        <begin position="275"/>
        <end position="295"/>
    </location>
</feature>
<dbReference type="PANTHER" id="PTHR36435:SF1">
    <property type="entry name" value="CAAX AMINO TERMINAL PROTEASE FAMILY PROTEIN"/>
    <property type="match status" value="1"/>
</dbReference>
<evidence type="ECO:0000313" key="3">
    <source>
        <dbReference type="EMBL" id="QHI69488.1"/>
    </source>
</evidence>
<keyword evidence="3" id="KW-0482">Metalloprotease</keyword>
<dbReference type="RefSeq" id="WP_160628670.1">
    <property type="nucleotide sequence ID" value="NZ_CP047593.1"/>
</dbReference>
<proteinExistence type="predicted"/>
<organism evidence="3 4">
    <name type="scientific">Tichowtungia aerotolerans</name>
    <dbReference type="NCBI Taxonomy" id="2697043"/>
    <lineage>
        <taxon>Bacteria</taxon>
        <taxon>Pseudomonadati</taxon>
        <taxon>Kiritimatiellota</taxon>
        <taxon>Tichowtungiia</taxon>
        <taxon>Tichowtungiales</taxon>
        <taxon>Tichowtungiaceae</taxon>
        <taxon>Tichowtungia</taxon>
    </lineage>
</organism>
<dbReference type="GO" id="GO:0008237">
    <property type="term" value="F:metallopeptidase activity"/>
    <property type="evidence" value="ECO:0007669"/>
    <property type="project" value="UniProtKB-KW"/>
</dbReference>
<dbReference type="GO" id="GO:0080120">
    <property type="term" value="P:CAAX-box protein maturation"/>
    <property type="evidence" value="ECO:0007669"/>
    <property type="project" value="UniProtKB-ARBA"/>
</dbReference>
<dbReference type="InterPro" id="IPR003675">
    <property type="entry name" value="Rce1/LyrA-like_dom"/>
</dbReference>
<protein>
    <submittedName>
        <fullName evidence="3">CPBP family intramembrane metalloprotease</fullName>
    </submittedName>
</protein>
<reference evidence="3 4" key="1">
    <citation type="submission" date="2020-01" db="EMBL/GenBank/DDBJ databases">
        <title>Ponticoccus aerotolerans gen. nov., sp. nov., an anaerobic bacterium and proposal of Ponticoccusceae fam. nov., Ponticoccusles ord. nov. and Ponticoccuse classis nov. in the phylum Kiritimatiellaeota.</title>
        <authorList>
            <person name="Zhou L.Y."/>
            <person name="Du Z.J."/>
        </authorList>
    </citation>
    <scope>NUCLEOTIDE SEQUENCE [LARGE SCALE GENOMIC DNA]</scope>
    <source>
        <strain evidence="3 4">S-5007</strain>
    </source>
</reference>
<evidence type="ECO:0000313" key="4">
    <source>
        <dbReference type="Proteomes" id="UP000464954"/>
    </source>
</evidence>
<sequence>MFKIFPFLAEMAPQGGMFWDYSRPPHGAVLAGLFFLLILTIGVVLDFGLVVYFMKRPPRLKDWSETLRKRAMPGKLILILVLTLIAMYVACSLSYSALFPSVYEPEPVTLIFQGLFFNLPAAIIIAGIFIHRRISRREQDAVSWRRTPAMIGLSVLFYLAAIPLLWFYSMLYQVFLYQLGYDFYLQDVAQIFLAPATPLVRAAMFCTAIILAPLFEEFLFRGILLPWAVRRAGFWPGIIVTSLIFSGMHFHLPSFLPLFLLSAFFSVVYARTRSLLVPIGMHACFNAVTVVLLLLTGG</sequence>
<gene>
    <name evidence="3" type="ORF">GT409_08475</name>
</gene>
<keyword evidence="1" id="KW-0812">Transmembrane</keyword>
<keyword evidence="3" id="KW-0645">Protease</keyword>
<evidence type="ECO:0000259" key="2">
    <source>
        <dbReference type="Pfam" id="PF02517"/>
    </source>
</evidence>
<dbReference type="AlphaFoldDB" id="A0A6P1MBM0"/>
<feature type="transmembrane region" description="Helical" evidence="1">
    <location>
        <begin position="252"/>
        <end position="270"/>
    </location>
</feature>
<dbReference type="Pfam" id="PF02517">
    <property type="entry name" value="Rce1-like"/>
    <property type="match status" value="1"/>
</dbReference>
<dbReference type="Proteomes" id="UP000464954">
    <property type="component" value="Chromosome"/>
</dbReference>
<keyword evidence="3" id="KW-0378">Hydrolase</keyword>
<keyword evidence="4" id="KW-1185">Reference proteome</keyword>
<name>A0A6P1MBM0_9BACT</name>
<keyword evidence="1" id="KW-0472">Membrane</keyword>
<dbReference type="GO" id="GO:0004175">
    <property type="term" value="F:endopeptidase activity"/>
    <property type="evidence" value="ECO:0007669"/>
    <property type="project" value="UniProtKB-ARBA"/>
</dbReference>
<feature type="transmembrane region" description="Helical" evidence="1">
    <location>
        <begin position="151"/>
        <end position="171"/>
    </location>
</feature>
<dbReference type="GO" id="GO:0006508">
    <property type="term" value="P:proteolysis"/>
    <property type="evidence" value="ECO:0007669"/>
    <property type="project" value="UniProtKB-KW"/>
</dbReference>
<keyword evidence="1" id="KW-1133">Transmembrane helix</keyword>